<sequence length="104" mass="12654">MKIPPISIQEYTKSDFKNIISYEQCDSRQDLKVTSYVVLLDNLMNTCTDVDLLRQQKILQIFQSNEDIVNYLNMLYHDVYIDDFLYKGLYMDVNKYYEQTWNRW</sequence>
<keyword evidence="2" id="KW-1185">Reference proteome</keyword>
<dbReference type="PANTHER" id="PTHR31170:SF17">
    <property type="match status" value="1"/>
</dbReference>
<dbReference type="EMBL" id="RXIC02000023">
    <property type="protein sequence ID" value="KAB1213585.1"/>
    <property type="molecule type" value="Genomic_DNA"/>
</dbReference>
<proteinExistence type="predicted"/>
<reference evidence="1 2" key="1">
    <citation type="journal article" date="2019" name="Plant Biotechnol. J.">
        <title>The red bayberry genome and genetic basis of sex determination.</title>
        <authorList>
            <person name="Jia H.M."/>
            <person name="Jia H.J."/>
            <person name="Cai Q.L."/>
            <person name="Wang Y."/>
            <person name="Zhao H.B."/>
            <person name="Yang W.F."/>
            <person name="Wang G.Y."/>
            <person name="Li Y.H."/>
            <person name="Zhan D.L."/>
            <person name="Shen Y.T."/>
            <person name="Niu Q.F."/>
            <person name="Chang L."/>
            <person name="Qiu J."/>
            <person name="Zhao L."/>
            <person name="Xie H.B."/>
            <person name="Fu W.Y."/>
            <person name="Jin J."/>
            <person name="Li X.W."/>
            <person name="Jiao Y."/>
            <person name="Zhou C.C."/>
            <person name="Tu T."/>
            <person name="Chai C.Y."/>
            <person name="Gao J.L."/>
            <person name="Fan L.J."/>
            <person name="van de Weg E."/>
            <person name="Wang J.Y."/>
            <person name="Gao Z.S."/>
        </authorList>
    </citation>
    <scope>NUCLEOTIDE SEQUENCE [LARGE SCALE GENOMIC DNA]</scope>
    <source>
        <tissue evidence="1">Leaves</tissue>
    </source>
</reference>
<dbReference type="Pfam" id="PF03140">
    <property type="entry name" value="DUF247"/>
    <property type="match status" value="1"/>
</dbReference>
<comment type="caution">
    <text evidence="1">The sequence shown here is derived from an EMBL/GenBank/DDBJ whole genome shotgun (WGS) entry which is preliminary data.</text>
</comment>
<evidence type="ECO:0000313" key="1">
    <source>
        <dbReference type="EMBL" id="KAB1213585.1"/>
    </source>
</evidence>
<accession>A0A6A1VLU8</accession>
<protein>
    <submittedName>
        <fullName evidence="1">Uncharacterized protein</fullName>
    </submittedName>
</protein>
<dbReference type="AlphaFoldDB" id="A0A6A1VLU8"/>
<name>A0A6A1VLU8_9ROSI</name>
<dbReference type="OrthoDB" id="591587at2759"/>
<evidence type="ECO:0000313" key="2">
    <source>
        <dbReference type="Proteomes" id="UP000516437"/>
    </source>
</evidence>
<organism evidence="1 2">
    <name type="scientific">Morella rubra</name>
    <name type="common">Chinese bayberry</name>
    <dbReference type="NCBI Taxonomy" id="262757"/>
    <lineage>
        <taxon>Eukaryota</taxon>
        <taxon>Viridiplantae</taxon>
        <taxon>Streptophyta</taxon>
        <taxon>Embryophyta</taxon>
        <taxon>Tracheophyta</taxon>
        <taxon>Spermatophyta</taxon>
        <taxon>Magnoliopsida</taxon>
        <taxon>eudicotyledons</taxon>
        <taxon>Gunneridae</taxon>
        <taxon>Pentapetalae</taxon>
        <taxon>rosids</taxon>
        <taxon>fabids</taxon>
        <taxon>Fagales</taxon>
        <taxon>Myricaceae</taxon>
        <taxon>Morella</taxon>
    </lineage>
</organism>
<dbReference type="InterPro" id="IPR004158">
    <property type="entry name" value="DUF247_pln"/>
</dbReference>
<dbReference type="Proteomes" id="UP000516437">
    <property type="component" value="Chromosome 5"/>
</dbReference>
<gene>
    <name evidence="1" type="ORF">CJ030_MR5G012367</name>
</gene>
<dbReference type="PANTHER" id="PTHR31170">
    <property type="entry name" value="BNAC04G53230D PROTEIN"/>
    <property type="match status" value="1"/>
</dbReference>